<reference evidence="2 3" key="1">
    <citation type="journal article" date="2013" name="Genome Announc.">
        <title>Draft Genome Sequence of Helicobacter fennelliae Strain MRY12-0050, Isolated from a Bacteremia Patient.</title>
        <authorList>
            <person name="Rimbara E."/>
            <person name="Matsui M."/>
            <person name="Mori S."/>
            <person name="Suzuki S."/>
            <person name="Suzuki M."/>
            <person name="Kim H."/>
            <person name="Sekizuka T."/>
            <person name="Kuroda M."/>
            <person name="Shibayama K."/>
        </authorList>
    </citation>
    <scope>NUCLEOTIDE SEQUENCE [LARGE SCALE GENOMIC DNA]</scope>
    <source>
        <strain evidence="2 3">MRY12-0050</strain>
    </source>
</reference>
<proteinExistence type="predicted"/>
<keyword evidence="1" id="KW-0472">Membrane</keyword>
<accession>T1CNF8</accession>
<keyword evidence="1" id="KW-0812">Transmembrane</keyword>
<feature type="transmembrane region" description="Helical" evidence="1">
    <location>
        <begin position="12"/>
        <end position="30"/>
    </location>
</feature>
<keyword evidence="1" id="KW-1133">Transmembrane helix</keyword>
<gene>
    <name evidence="2" type="ORF">HFN_1917</name>
</gene>
<dbReference type="RefSeq" id="WP_023946834.1">
    <property type="nucleotide sequence ID" value="NZ_BASD01000004.1"/>
</dbReference>
<comment type="caution">
    <text evidence="2">The sequence shown here is derived from an EMBL/GenBank/DDBJ whole genome shotgun (WGS) entry which is preliminary data.</text>
</comment>
<dbReference type="Proteomes" id="UP000018143">
    <property type="component" value="Unassembled WGS sequence"/>
</dbReference>
<name>T1CNF8_9HELI</name>
<dbReference type="EMBL" id="BASD01000004">
    <property type="protein sequence ID" value="GAD18319.1"/>
    <property type="molecule type" value="Genomic_DNA"/>
</dbReference>
<dbReference type="AlphaFoldDB" id="T1CNF8"/>
<evidence type="ECO:0000256" key="1">
    <source>
        <dbReference type="SAM" id="Phobius"/>
    </source>
</evidence>
<keyword evidence="3" id="KW-1185">Reference proteome</keyword>
<evidence type="ECO:0000313" key="3">
    <source>
        <dbReference type="Proteomes" id="UP000018143"/>
    </source>
</evidence>
<evidence type="ECO:0000313" key="2">
    <source>
        <dbReference type="EMBL" id="GAD18319.1"/>
    </source>
</evidence>
<sequence>MLIFRFCFTEIFTLYYGGFLWIATLSFCLARNDKPAQSIARTIGRSNLAKWIATTS</sequence>
<organism evidence="2 3">
    <name type="scientific">Helicobacter fennelliae MRY12-0050</name>
    <dbReference type="NCBI Taxonomy" id="1325130"/>
    <lineage>
        <taxon>Bacteria</taxon>
        <taxon>Pseudomonadati</taxon>
        <taxon>Campylobacterota</taxon>
        <taxon>Epsilonproteobacteria</taxon>
        <taxon>Campylobacterales</taxon>
        <taxon>Helicobacteraceae</taxon>
        <taxon>Helicobacter</taxon>
    </lineage>
</organism>
<protein>
    <submittedName>
        <fullName evidence="2">Uncharacterized protein</fullName>
    </submittedName>
</protein>